<evidence type="ECO:0000313" key="3">
    <source>
        <dbReference type="Proteomes" id="UP000886998"/>
    </source>
</evidence>
<organism evidence="2 3">
    <name type="scientific">Trichonephila inaurata madagascariensis</name>
    <dbReference type="NCBI Taxonomy" id="2747483"/>
    <lineage>
        <taxon>Eukaryota</taxon>
        <taxon>Metazoa</taxon>
        <taxon>Ecdysozoa</taxon>
        <taxon>Arthropoda</taxon>
        <taxon>Chelicerata</taxon>
        <taxon>Arachnida</taxon>
        <taxon>Araneae</taxon>
        <taxon>Araneomorphae</taxon>
        <taxon>Entelegynae</taxon>
        <taxon>Araneoidea</taxon>
        <taxon>Nephilidae</taxon>
        <taxon>Trichonephila</taxon>
        <taxon>Trichonephila inaurata</taxon>
    </lineage>
</organism>
<accession>A0A8X6WT00</accession>
<dbReference type="Proteomes" id="UP000886998">
    <property type="component" value="Unassembled WGS sequence"/>
</dbReference>
<feature type="compositionally biased region" description="Basic and acidic residues" evidence="1">
    <location>
        <begin position="17"/>
        <end position="29"/>
    </location>
</feature>
<proteinExistence type="predicted"/>
<dbReference type="EMBL" id="BMAV01001555">
    <property type="protein sequence ID" value="GFY39854.1"/>
    <property type="molecule type" value="Genomic_DNA"/>
</dbReference>
<evidence type="ECO:0000256" key="1">
    <source>
        <dbReference type="SAM" id="MobiDB-lite"/>
    </source>
</evidence>
<name>A0A8X6WT00_9ARAC</name>
<dbReference type="OrthoDB" id="10017160at2759"/>
<gene>
    <name evidence="2" type="ORF">TNIN_338611</name>
</gene>
<sequence>MGKILRRGPQKQTSECFDNRGRERSLATEDPRIAHQDIAGILKISSRSISAILHDPLLLQKLCSIWIPRALSDAQKNVRVEWCHMMKMKFNDSKHRGVFVVTGDVKRGFTSLSHEQSVSP</sequence>
<keyword evidence="3" id="KW-1185">Reference proteome</keyword>
<evidence type="ECO:0000313" key="2">
    <source>
        <dbReference type="EMBL" id="GFY39854.1"/>
    </source>
</evidence>
<reference evidence="2" key="1">
    <citation type="submission" date="2020-08" db="EMBL/GenBank/DDBJ databases">
        <title>Multicomponent nature underlies the extraordinary mechanical properties of spider dragline silk.</title>
        <authorList>
            <person name="Kono N."/>
            <person name="Nakamura H."/>
            <person name="Mori M."/>
            <person name="Yoshida Y."/>
            <person name="Ohtoshi R."/>
            <person name="Malay A.D."/>
            <person name="Moran D.A.P."/>
            <person name="Tomita M."/>
            <person name="Numata K."/>
            <person name="Arakawa K."/>
        </authorList>
    </citation>
    <scope>NUCLEOTIDE SEQUENCE</scope>
</reference>
<feature type="region of interest" description="Disordered" evidence="1">
    <location>
        <begin position="1"/>
        <end position="29"/>
    </location>
</feature>
<comment type="caution">
    <text evidence="2">The sequence shown here is derived from an EMBL/GenBank/DDBJ whole genome shotgun (WGS) entry which is preliminary data.</text>
</comment>
<dbReference type="AlphaFoldDB" id="A0A8X6WT00"/>
<protein>
    <submittedName>
        <fullName evidence="2">Uncharacterized protein</fullName>
    </submittedName>
</protein>